<evidence type="ECO:0000313" key="1">
    <source>
        <dbReference type="EMBL" id="MPC54882.1"/>
    </source>
</evidence>
<name>A0A5B7G7E7_PORTR</name>
<dbReference type="EMBL" id="VSRR010012705">
    <property type="protein sequence ID" value="MPC54882.1"/>
    <property type="molecule type" value="Genomic_DNA"/>
</dbReference>
<keyword evidence="2" id="KW-1185">Reference proteome</keyword>
<dbReference type="Proteomes" id="UP000324222">
    <property type="component" value="Unassembled WGS sequence"/>
</dbReference>
<protein>
    <submittedName>
        <fullName evidence="1">Uncharacterized protein</fullName>
    </submittedName>
</protein>
<sequence length="65" mass="7488">MIRLLLTLGRVFGNQKINAPSFYYFNPPHEFLKLCKNHQIVGRTNMETRPGTEGVKATHFVKTIL</sequence>
<reference evidence="1 2" key="1">
    <citation type="submission" date="2019-05" db="EMBL/GenBank/DDBJ databases">
        <title>Another draft genome of Portunus trituberculatus and its Hox gene families provides insights of decapod evolution.</title>
        <authorList>
            <person name="Jeong J.-H."/>
            <person name="Song I."/>
            <person name="Kim S."/>
            <person name="Choi T."/>
            <person name="Kim D."/>
            <person name="Ryu S."/>
            <person name="Kim W."/>
        </authorList>
    </citation>
    <scope>NUCLEOTIDE SEQUENCE [LARGE SCALE GENOMIC DNA]</scope>
    <source>
        <tissue evidence="1">Muscle</tissue>
    </source>
</reference>
<comment type="caution">
    <text evidence="1">The sequence shown here is derived from an EMBL/GenBank/DDBJ whole genome shotgun (WGS) entry which is preliminary data.</text>
</comment>
<proteinExistence type="predicted"/>
<dbReference type="AlphaFoldDB" id="A0A5B7G7E7"/>
<organism evidence="1 2">
    <name type="scientific">Portunus trituberculatus</name>
    <name type="common">Swimming crab</name>
    <name type="synonym">Neptunus trituberculatus</name>
    <dbReference type="NCBI Taxonomy" id="210409"/>
    <lineage>
        <taxon>Eukaryota</taxon>
        <taxon>Metazoa</taxon>
        <taxon>Ecdysozoa</taxon>
        <taxon>Arthropoda</taxon>
        <taxon>Crustacea</taxon>
        <taxon>Multicrustacea</taxon>
        <taxon>Malacostraca</taxon>
        <taxon>Eumalacostraca</taxon>
        <taxon>Eucarida</taxon>
        <taxon>Decapoda</taxon>
        <taxon>Pleocyemata</taxon>
        <taxon>Brachyura</taxon>
        <taxon>Eubrachyura</taxon>
        <taxon>Portunoidea</taxon>
        <taxon>Portunidae</taxon>
        <taxon>Portuninae</taxon>
        <taxon>Portunus</taxon>
    </lineage>
</organism>
<evidence type="ECO:0000313" key="2">
    <source>
        <dbReference type="Proteomes" id="UP000324222"/>
    </source>
</evidence>
<gene>
    <name evidence="1" type="ORF">E2C01_048811</name>
</gene>
<accession>A0A5B7G7E7</accession>